<reference evidence="1" key="1">
    <citation type="submission" date="2020-06" db="EMBL/GenBank/DDBJ databases">
        <title>Legume-microbial interactions unlock mineral nutrients during tropical forest succession.</title>
        <authorList>
            <person name="Epihov D.Z."/>
        </authorList>
    </citation>
    <scope>NUCLEOTIDE SEQUENCE [LARGE SCALE GENOMIC DNA]</scope>
    <source>
        <strain evidence="1">Pan2503</strain>
    </source>
</reference>
<evidence type="ECO:0000313" key="2">
    <source>
        <dbReference type="Proteomes" id="UP000567293"/>
    </source>
</evidence>
<gene>
    <name evidence="1" type="ORF">HRJ53_28700</name>
</gene>
<dbReference type="AlphaFoldDB" id="A0A7V8NWZ8"/>
<protein>
    <submittedName>
        <fullName evidence="1">Uncharacterized protein</fullName>
    </submittedName>
</protein>
<accession>A0A7V8NWZ8</accession>
<organism evidence="1 2">
    <name type="scientific">Candidatus Acidiferrum panamense</name>
    <dbReference type="NCBI Taxonomy" id="2741543"/>
    <lineage>
        <taxon>Bacteria</taxon>
        <taxon>Pseudomonadati</taxon>
        <taxon>Acidobacteriota</taxon>
        <taxon>Terriglobia</taxon>
        <taxon>Candidatus Acidiferrales</taxon>
        <taxon>Candidatus Acidiferrum</taxon>
    </lineage>
</organism>
<dbReference type="EMBL" id="JACDQQ010002781">
    <property type="protein sequence ID" value="MBA0088988.1"/>
    <property type="molecule type" value="Genomic_DNA"/>
</dbReference>
<comment type="caution">
    <text evidence="1">The sequence shown here is derived from an EMBL/GenBank/DDBJ whole genome shotgun (WGS) entry which is preliminary data.</text>
</comment>
<keyword evidence="2" id="KW-1185">Reference proteome</keyword>
<proteinExistence type="predicted"/>
<dbReference type="Proteomes" id="UP000567293">
    <property type="component" value="Unassembled WGS sequence"/>
</dbReference>
<sequence>MNTPDDFSQYHAELLDGIYDCVDRIVLNAFFPLGQTGGGMRSWWRSLHGDDSQLDDKHLREMAGTFSRRLHAFCAKQGIPIVEAQSGERKHELAEPHVPKDPTFRGLFLVITGNAPAPIWEVERNAAGQITEIRHRKNWPFVKHYYFHIMDREWGHVTIRMCGYPPFGAQLILNGHEWVEREARRKCLTAVKDGNCFVEGSDFDAVNRLAAKLQRPETIGRLRELCERWIYSTCLCFALVHEEQKRSAFAYQYSVFQLELSRNLLFLRGTTMNEVYQKLIDRTRAPLDLKQVKTIFGFSHRPHKSAKRGREAVQVVKAVEAHSYDLTVFKVKWGNLTLKIYDKGGRVLRVEVVAHNVKDLRAGKVLDKLSELLKRMREMLVRFLGTVQAAHVAFLDGGAFERWSKPTQRGTRRLAGIDLNKARNRHVVDAVVALSTRPGGFTLAQLAEAVQQRAGRSAKAYSSRNAAYDLAKLKGKKLVHRVKGSRRYKADPSGVRAMCAYLILRDKVIKPLLAGVVRPFGRAPKNQSPVDQHYVRLREELNRTFETIGLAAA</sequence>
<evidence type="ECO:0000313" key="1">
    <source>
        <dbReference type="EMBL" id="MBA0088988.1"/>
    </source>
</evidence>
<name>A0A7V8NWZ8_9BACT</name>